<sequence length="342" mass="38742">MGMPREIRDNIYRLLFVKKGTILVRFSKAMYTGGDSPMWNCDNSNPAMKVGPKHITSILRANKQTKEEGTDILYGENLFESYHIRAFDTVFVKYPRYGIGQVNAGKIKSARFGVPLGTLIWSPKEDSTDSELVLGFLCDILCATLKGLQHLTLKTKIIRAKPTTLERGKMVKDSQKVNIRALLVSAARATKFHPCLRKAIWRRWSGGYIAKGRWIDYTESVEVEDLVGEFFVDLVVEGLAPALDGRTVTKKDAYARNFKSKDMVINSQLVRRTAWLDPEGWLDVHRFGLSKDVSSSEVDPSQVERWLGAKQHNLDAELDPESVAATERYLARFETRVHLTGW</sequence>
<reference evidence="1 2" key="1">
    <citation type="submission" date="2023-08" db="EMBL/GenBank/DDBJ databases">
        <title>Black Yeasts Isolated from many extreme environments.</title>
        <authorList>
            <person name="Coleine C."/>
            <person name="Stajich J.E."/>
            <person name="Selbmann L."/>
        </authorList>
    </citation>
    <scope>NUCLEOTIDE SEQUENCE [LARGE SCALE GENOMIC DNA]</scope>
    <source>
        <strain evidence="1 2">CCFEE 6328</strain>
    </source>
</reference>
<proteinExistence type="predicted"/>
<dbReference type="EMBL" id="JAVRRF010000008">
    <property type="protein sequence ID" value="KAK5062322.1"/>
    <property type="molecule type" value="Genomic_DNA"/>
</dbReference>
<keyword evidence="2" id="KW-1185">Reference proteome</keyword>
<protein>
    <submittedName>
        <fullName evidence="1">Uncharacterized protein</fullName>
    </submittedName>
</protein>
<accession>A0ABR0JEF2</accession>
<evidence type="ECO:0000313" key="1">
    <source>
        <dbReference type="EMBL" id="KAK5062322.1"/>
    </source>
</evidence>
<evidence type="ECO:0000313" key="2">
    <source>
        <dbReference type="Proteomes" id="UP001345691"/>
    </source>
</evidence>
<name>A0ABR0JEF2_9EURO</name>
<gene>
    <name evidence="1" type="ORF">LTR69_004680</name>
</gene>
<organism evidence="1 2">
    <name type="scientific">Exophiala sideris</name>
    <dbReference type="NCBI Taxonomy" id="1016849"/>
    <lineage>
        <taxon>Eukaryota</taxon>
        <taxon>Fungi</taxon>
        <taxon>Dikarya</taxon>
        <taxon>Ascomycota</taxon>
        <taxon>Pezizomycotina</taxon>
        <taxon>Eurotiomycetes</taxon>
        <taxon>Chaetothyriomycetidae</taxon>
        <taxon>Chaetothyriales</taxon>
        <taxon>Herpotrichiellaceae</taxon>
        <taxon>Exophiala</taxon>
    </lineage>
</organism>
<dbReference type="Proteomes" id="UP001345691">
    <property type="component" value="Unassembled WGS sequence"/>
</dbReference>
<comment type="caution">
    <text evidence="1">The sequence shown here is derived from an EMBL/GenBank/DDBJ whole genome shotgun (WGS) entry which is preliminary data.</text>
</comment>